<dbReference type="eggNOG" id="ENOG5033V2A">
    <property type="taxonomic scope" value="Bacteria"/>
</dbReference>
<keyword evidence="4" id="KW-1185">Reference proteome</keyword>
<feature type="region of interest" description="Disordered" evidence="1">
    <location>
        <begin position="156"/>
        <end position="177"/>
    </location>
</feature>
<protein>
    <submittedName>
        <fullName evidence="3">Uncharacterized protein</fullName>
    </submittedName>
</protein>
<dbReference type="EMBL" id="AE006470">
    <property type="protein sequence ID" value="AAY51681.1"/>
    <property type="molecule type" value="Genomic_DNA"/>
</dbReference>
<dbReference type="STRING" id="194439.CT1320.1"/>
<name>Q4W544_CHLTE</name>
<dbReference type="HOGENOM" id="CLU_067281_2_0_10"/>
<accession>Q4W544</accession>
<reference evidence="3 4" key="1">
    <citation type="journal article" date="2002" name="Proc. Natl. Acad. Sci. U.S.A.">
        <title>The complete genome sequence of Chlorobium tepidum TLS, a photosynthetic, anaerobic, green-sulfur bacterium.</title>
        <authorList>
            <person name="Eisen J.A."/>
            <person name="Nelson K.E."/>
            <person name="Paulsen I.T."/>
            <person name="Heidelberg J.F."/>
            <person name="Wu M."/>
            <person name="Dodson R.J."/>
            <person name="Deboy R."/>
            <person name="Gwinn M.L."/>
            <person name="Nelson W.C."/>
            <person name="Haft D.H."/>
            <person name="Hickey E.K."/>
            <person name="Peterson J.D."/>
            <person name="Durkin A.S."/>
            <person name="Kolonay J.L."/>
            <person name="Yang F."/>
            <person name="Holt I."/>
            <person name="Umayam L.A."/>
            <person name="Mason T."/>
            <person name="Brenner M."/>
            <person name="Shea T.P."/>
            <person name="Parksey D."/>
            <person name="Nierman W.C."/>
            <person name="Feldblyum T.V."/>
            <person name="Hansen C.L."/>
            <person name="Craven M.B."/>
            <person name="Radune D."/>
            <person name="Vamathevan J."/>
            <person name="Khouri H."/>
            <person name="White O."/>
            <person name="Gruber T.M."/>
            <person name="Ketchum K.A."/>
            <person name="Venter J.C."/>
            <person name="Tettelin H."/>
            <person name="Bryant D.A."/>
            <person name="Fraser C.M."/>
        </authorList>
    </citation>
    <scope>NUCLEOTIDE SEQUENCE [LARGE SCALE GENOMIC DNA]</scope>
    <source>
        <strain evidence="4">ATCC 49652 / DSM 12025 / NBRC 103806 / TLS</strain>
    </source>
</reference>
<evidence type="ECO:0000256" key="2">
    <source>
        <dbReference type="SAM" id="SignalP"/>
    </source>
</evidence>
<dbReference type="KEGG" id="cte:CT1320.1"/>
<dbReference type="Proteomes" id="UP000001007">
    <property type="component" value="Chromosome"/>
</dbReference>
<gene>
    <name evidence="3" type="ordered locus">CT1320.1</name>
</gene>
<evidence type="ECO:0000313" key="4">
    <source>
        <dbReference type="Proteomes" id="UP000001007"/>
    </source>
</evidence>
<dbReference type="InterPro" id="IPR024447">
    <property type="entry name" value="YXWGXW_rpt"/>
</dbReference>
<feature type="signal peptide" evidence="2">
    <location>
        <begin position="1"/>
        <end position="36"/>
    </location>
</feature>
<dbReference type="AlphaFoldDB" id="Q4W544"/>
<organism evidence="3 4">
    <name type="scientific">Chlorobaculum tepidum (strain ATCC 49652 / DSM 12025 / NBRC 103806 / TLS)</name>
    <name type="common">Chlorobium tepidum</name>
    <dbReference type="NCBI Taxonomy" id="194439"/>
    <lineage>
        <taxon>Bacteria</taxon>
        <taxon>Pseudomonadati</taxon>
        <taxon>Chlorobiota</taxon>
        <taxon>Chlorobiia</taxon>
        <taxon>Chlorobiales</taxon>
        <taxon>Chlorobiaceae</taxon>
        <taxon>Chlorobaculum</taxon>
    </lineage>
</organism>
<dbReference type="Pfam" id="PF12779">
    <property type="entry name" value="WXXGXW"/>
    <property type="match status" value="1"/>
</dbReference>
<evidence type="ECO:0000256" key="1">
    <source>
        <dbReference type="SAM" id="MobiDB-lite"/>
    </source>
</evidence>
<feature type="chain" id="PRO_5004245288" evidence="2">
    <location>
        <begin position="37"/>
        <end position="177"/>
    </location>
</feature>
<proteinExistence type="predicted"/>
<evidence type="ECO:0000313" key="3">
    <source>
        <dbReference type="EMBL" id="AAY51681.1"/>
    </source>
</evidence>
<dbReference type="EnsemblBacteria" id="AAY51681">
    <property type="protein sequence ID" value="AAY51681"/>
    <property type="gene ID" value="CT1320.1"/>
</dbReference>
<keyword evidence="2" id="KW-0732">Signal</keyword>
<sequence>MHERKAAIGDIMKKHLLLATLASGLLFFSPSGQALADVDLHVNVGGPGFVVDYNPEFFYVPDLGYSISYGGPYDIIMYGGYYYLYHNGYWYRSHHYRHGPWVIVDYRRLPYRIRRYRWDDIRRYREVYYRRIHPDRFREHRDRDWRDRWDDRRDRRDDRWDRHDDRHDDRRDGERRF</sequence>